<dbReference type="AlphaFoldDB" id="A0A4U1EY92"/>
<organism evidence="1 2">
    <name type="scientific">Monodon monoceros</name>
    <name type="common">Narwhal</name>
    <name type="synonym">Ceratodon monodon</name>
    <dbReference type="NCBI Taxonomy" id="40151"/>
    <lineage>
        <taxon>Eukaryota</taxon>
        <taxon>Metazoa</taxon>
        <taxon>Chordata</taxon>
        <taxon>Craniata</taxon>
        <taxon>Vertebrata</taxon>
        <taxon>Euteleostomi</taxon>
        <taxon>Mammalia</taxon>
        <taxon>Eutheria</taxon>
        <taxon>Laurasiatheria</taxon>
        <taxon>Artiodactyla</taxon>
        <taxon>Whippomorpha</taxon>
        <taxon>Cetacea</taxon>
        <taxon>Odontoceti</taxon>
        <taxon>Monodontidae</taxon>
        <taxon>Monodon</taxon>
    </lineage>
</organism>
<reference evidence="2" key="1">
    <citation type="journal article" date="2019" name="IScience">
        <title>Narwhal Genome Reveals Long-Term Low Genetic Diversity despite Current Large Abundance Size.</title>
        <authorList>
            <person name="Westbury M.V."/>
            <person name="Petersen B."/>
            <person name="Garde E."/>
            <person name="Heide-Jorgensen M.P."/>
            <person name="Lorenzen E.D."/>
        </authorList>
    </citation>
    <scope>NUCLEOTIDE SEQUENCE [LARGE SCALE GENOMIC DNA]</scope>
</reference>
<dbReference type="Proteomes" id="UP000308365">
    <property type="component" value="Unassembled WGS sequence"/>
</dbReference>
<sequence length="52" mass="6353">MKKLMRNSTRSWSRPARMMTGSWMMMVLAMWRTAERFLMMTLKIMPLIPMRK</sequence>
<proteinExistence type="predicted"/>
<name>A0A4U1EY92_MONMO</name>
<accession>A0A4U1EY92</accession>
<comment type="caution">
    <text evidence="1">The sequence shown here is derived from an EMBL/GenBank/DDBJ whole genome shotgun (WGS) entry which is preliminary data.</text>
</comment>
<feature type="non-terminal residue" evidence="1">
    <location>
        <position position="52"/>
    </location>
</feature>
<protein>
    <submittedName>
        <fullName evidence="1">Uncharacterized protein</fullName>
    </submittedName>
</protein>
<dbReference type="EMBL" id="RWIC01000604">
    <property type="protein sequence ID" value="TKC41809.1"/>
    <property type="molecule type" value="Genomic_DNA"/>
</dbReference>
<gene>
    <name evidence="1" type="ORF">EI555_015107</name>
</gene>
<evidence type="ECO:0000313" key="1">
    <source>
        <dbReference type="EMBL" id="TKC41809.1"/>
    </source>
</evidence>
<evidence type="ECO:0000313" key="2">
    <source>
        <dbReference type="Proteomes" id="UP000308365"/>
    </source>
</evidence>